<protein>
    <submittedName>
        <fullName evidence="2">Uncharacterized protein</fullName>
    </submittedName>
</protein>
<name>D9TMG2_THETC</name>
<feature type="transmembrane region" description="Helical" evidence="1">
    <location>
        <begin position="132"/>
        <end position="155"/>
    </location>
</feature>
<dbReference type="GeneID" id="93863778"/>
<feature type="transmembrane region" description="Helical" evidence="1">
    <location>
        <begin position="75"/>
        <end position="94"/>
    </location>
</feature>
<keyword evidence="1" id="KW-1133">Transmembrane helix</keyword>
<feature type="transmembrane region" description="Helical" evidence="1">
    <location>
        <begin position="167"/>
        <end position="186"/>
    </location>
</feature>
<evidence type="ECO:0000313" key="2">
    <source>
        <dbReference type="EMBL" id="ADL68450.1"/>
    </source>
</evidence>
<reference evidence="2 3" key="1">
    <citation type="submission" date="2010-08" db="EMBL/GenBank/DDBJ databases">
        <title>Complete sequence of Thermoanaerobacterium thermosaccharolyticum DSM 571.</title>
        <authorList>
            <consortium name="US DOE Joint Genome Institute"/>
            <person name="Lucas S."/>
            <person name="Copeland A."/>
            <person name="Lapidus A."/>
            <person name="Cheng J.-F."/>
            <person name="Bruce D."/>
            <person name="Goodwin L."/>
            <person name="Pitluck S."/>
            <person name="Teshima H."/>
            <person name="Detter J.C."/>
            <person name="Han C."/>
            <person name="Tapia R."/>
            <person name="Land M."/>
            <person name="Hauser L."/>
            <person name="Chang Y.-J."/>
            <person name="Jeffries C."/>
            <person name="Kyrpides N."/>
            <person name="Ivanova N."/>
            <person name="Mikhailova N."/>
            <person name="Hemme C.L."/>
            <person name="Woyke T."/>
        </authorList>
    </citation>
    <scope>NUCLEOTIDE SEQUENCE [LARGE SCALE GENOMIC DNA]</scope>
    <source>
        <strain evidence="3">ATCC 7956 / DSM 571 / NCIMB 9385 / NCA 3814 / NCTC 13789 / WDCM 00135 / 2032</strain>
    </source>
</reference>
<gene>
    <name evidence="2" type="ordered locus">Tthe_0912</name>
</gene>
<dbReference type="KEGG" id="ttm:Tthe_0912"/>
<dbReference type="AlphaFoldDB" id="D9TMG2"/>
<feature type="transmembrane region" description="Helical" evidence="1">
    <location>
        <begin position="100"/>
        <end position="120"/>
    </location>
</feature>
<dbReference type="Proteomes" id="UP000001626">
    <property type="component" value="Chromosome"/>
</dbReference>
<evidence type="ECO:0000313" key="3">
    <source>
        <dbReference type="Proteomes" id="UP000001626"/>
    </source>
</evidence>
<feature type="transmembrane region" description="Helical" evidence="1">
    <location>
        <begin position="237"/>
        <end position="258"/>
    </location>
</feature>
<accession>D9TMG2</accession>
<dbReference type="STRING" id="580327.Tthe_0912"/>
<proteinExistence type="predicted"/>
<keyword evidence="1" id="KW-0812">Transmembrane</keyword>
<sequence>MVIRLNIELYSIKDKLFIFLLSLILGLPEASDNSYTLGVIKVANNAVYISDILTIFLLIGFIIYIIKCGKVNKGVGIIIILYILLLLIPLFIGISNNNNLFKIVADLRGSVFILLMYFYYEYLNKTQDRLTYKVNLAILNSVIFFTLIILLLWIIKPSLIYLNSGRISYKSLNLVTLSTYVSYTNILNKRYNIFSKIVLVLSIILNIFGGFRILLSIQLLLIFILSFKYLKITYKKVTYFFMQIFAVLIILIGLPGFLKKINVIYIRFIYLIYNL</sequence>
<organism evidence="2 3">
    <name type="scientific">Thermoanaerobacterium thermosaccharolyticum (strain ATCC 7956 / DSM 571 / NCIMB 9385 / NCA 3814 / NCTC 13789 / WDCM 00135 / 2032)</name>
    <name type="common">Clostridium thermosaccharolyticum</name>
    <dbReference type="NCBI Taxonomy" id="580327"/>
    <lineage>
        <taxon>Bacteria</taxon>
        <taxon>Bacillati</taxon>
        <taxon>Bacillota</taxon>
        <taxon>Clostridia</taxon>
        <taxon>Thermoanaerobacterales</taxon>
        <taxon>Thermoanaerobacteraceae</taxon>
        <taxon>Thermoanaerobacterium</taxon>
    </lineage>
</organism>
<dbReference type="HOGENOM" id="CLU_1011689_0_0_9"/>
<dbReference type="RefSeq" id="WP_013297419.1">
    <property type="nucleotide sequence ID" value="NC_014410.1"/>
</dbReference>
<evidence type="ECO:0000256" key="1">
    <source>
        <dbReference type="SAM" id="Phobius"/>
    </source>
</evidence>
<keyword evidence="1" id="KW-0472">Membrane</keyword>
<dbReference type="EMBL" id="CP002171">
    <property type="protein sequence ID" value="ADL68450.1"/>
    <property type="molecule type" value="Genomic_DNA"/>
</dbReference>
<keyword evidence="3" id="KW-1185">Reference proteome</keyword>
<feature type="transmembrane region" description="Helical" evidence="1">
    <location>
        <begin position="198"/>
        <end position="225"/>
    </location>
</feature>
<feature type="transmembrane region" description="Helical" evidence="1">
    <location>
        <begin position="46"/>
        <end position="66"/>
    </location>
</feature>